<reference evidence="3" key="1">
    <citation type="submission" date="2025-08" db="UniProtKB">
        <authorList>
            <consortium name="RefSeq"/>
        </authorList>
    </citation>
    <scope>IDENTIFICATION</scope>
    <source>
        <tissue evidence="3">Leaf</tissue>
    </source>
</reference>
<name>A0A6J1B2G6_9ROSI</name>
<evidence type="ECO:0000259" key="1">
    <source>
        <dbReference type="Pfam" id="PF14372"/>
    </source>
</evidence>
<organism evidence="2 3">
    <name type="scientific">Herrania umbratica</name>
    <dbReference type="NCBI Taxonomy" id="108875"/>
    <lineage>
        <taxon>Eukaryota</taxon>
        <taxon>Viridiplantae</taxon>
        <taxon>Streptophyta</taxon>
        <taxon>Embryophyta</taxon>
        <taxon>Tracheophyta</taxon>
        <taxon>Spermatophyta</taxon>
        <taxon>Magnoliopsida</taxon>
        <taxon>eudicotyledons</taxon>
        <taxon>Gunneridae</taxon>
        <taxon>Pentapetalae</taxon>
        <taxon>rosids</taxon>
        <taxon>malvids</taxon>
        <taxon>Malvales</taxon>
        <taxon>Malvaceae</taxon>
        <taxon>Byttnerioideae</taxon>
        <taxon>Herrania</taxon>
    </lineage>
</organism>
<dbReference type="GO" id="GO:0046983">
    <property type="term" value="F:protein dimerization activity"/>
    <property type="evidence" value="ECO:0007669"/>
    <property type="project" value="InterPro"/>
</dbReference>
<dbReference type="PANTHER" id="PTHR23272:SF193">
    <property type="entry name" value="OS07G0624100 PROTEIN"/>
    <property type="match status" value="1"/>
</dbReference>
<dbReference type="InterPro" id="IPR025525">
    <property type="entry name" value="hAT-like_transposase_RNase-H"/>
</dbReference>
<evidence type="ECO:0000313" key="2">
    <source>
        <dbReference type="Proteomes" id="UP000504621"/>
    </source>
</evidence>
<dbReference type="OrthoDB" id="1718237at2759"/>
<evidence type="ECO:0000313" key="3">
    <source>
        <dbReference type="RefSeq" id="XP_021293366.1"/>
    </source>
</evidence>
<dbReference type="Proteomes" id="UP000504621">
    <property type="component" value="Unplaced"/>
</dbReference>
<dbReference type="GO" id="GO:0003677">
    <property type="term" value="F:DNA binding"/>
    <property type="evidence" value="ECO:0007669"/>
    <property type="project" value="InterPro"/>
</dbReference>
<gene>
    <name evidence="3" type="primary">LOC110423474</name>
</gene>
<protein>
    <submittedName>
        <fullName evidence="3">Zinc finger BED domain-containing protein RICESLEEPER 1-like</fullName>
    </submittedName>
</protein>
<dbReference type="InterPro" id="IPR012337">
    <property type="entry name" value="RNaseH-like_sf"/>
</dbReference>
<dbReference type="AlphaFoldDB" id="A0A6J1B2G6"/>
<dbReference type="RefSeq" id="XP_021293366.1">
    <property type="nucleotide sequence ID" value="XM_021437691.1"/>
</dbReference>
<feature type="domain" description="hAT-like transposase RNase-H fold" evidence="1">
    <location>
        <begin position="113"/>
        <end position="211"/>
    </location>
</feature>
<dbReference type="Pfam" id="PF14372">
    <property type="entry name" value="hAT-like_RNase-H"/>
    <property type="match status" value="1"/>
</dbReference>
<dbReference type="GeneID" id="110423474"/>
<sequence length="289" mass="33016">MNSSIARVRGVVRYIKQSPTRLAKFKECAASAGVKSKCLLCLDVGTRWNSTFLMLDTALKFQRAFASFELCDNSYIPELIRLGDGVPDDRDWTNVKRISRFLREFYYLTLNVSGTSYITANSFLDSISDMYTTLIEWQNGDDVDLQSMTIKMKEKFDKYWGNVDKMNLVLFIAAILDPRKKVSYVEFTLLDMFKKNRLNTGSNELKTKLEKYLLEPVDDEGFDDDEFDVLMWWKLNQFRFPVLATIARDVLAVPISTVASESALSTGGRVLDLTNIALETITESEPESD</sequence>
<proteinExistence type="predicted"/>
<accession>A0A6J1B2G6</accession>
<keyword evidence="2" id="KW-1185">Reference proteome</keyword>
<dbReference type="PANTHER" id="PTHR23272">
    <property type="entry name" value="BED FINGER-RELATED"/>
    <property type="match status" value="1"/>
</dbReference>
<dbReference type="SUPFAM" id="SSF53098">
    <property type="entry name" value="Ribonuclease H-like"/>
    <property type="match status" value="1"/>
</dbReference>